<evidence type="ECO:0000256" key="1">
    <source>
        <dbReference type="SAM" id="MobiDB-lite"/>
    </source>
</evidence>
<dbReference type="AlphaFoldDB" id="A0AAD4CGK5"/>
<comment type="caution">
    <text evidence="2">The sequence shown here is derived from an EMBL/GenBank/DDBJ whole genome shotgun (WGS) entry which is preliminary data.</text>
</comment>
<accession>A0AAD4CGK5</accession>
<reference evidence="2" key="1">
    <citation type="journal article" date="2019" name="Beilstein J. Org. Chem.">
        <title>Nanangenines: drimane sesquiterpenoids as the dominant metabolite cohort of a novel Australian fungus, Aspergillus nanangensis.</title>
        <authorList>
            <person name="Lacey H.J."/>
            <person name="Gilchrist C.L.M."/>
            <person name="Crombie A."/>
            <person name="Kalaitzis J.A."/>
            <person name="Vuong D."/>
            <person name="Rutledge P.J."/>
            <person name="Turner P."/>
            <person name="Pitt J.I."/>
            <person name="Lacey E."/>
            <person name="Chooi Y.H."/>
            <person name="Piggott A.M."/>
        </authorList>
    </citation>
    <scope>NUCLEOTIDE SEQUENCE</scope>
    <source>
        <strain evidence="2">MST-FP2251</strain>
    </source>
</reference>
<reference evidence="2" key="2">
    <citation type="submission" date="2020-02" db="EMBL/GenBank/DDBJ databases">
        <authorList>
            <person name="Gilchrist C.L.M."/>
            <person name="Chooi Y.-H."/>
        </authorList>
    </citation>
    <scope>NUCLEOTIDE SEQUENCE</scope>
    <source>
        <strain evidence="2">MST-FP2251</strain>
    </source>
</reference>
<proteinExistence type="predicted"/>
<feature type="region of interest" description="Disordered" evidence="1">
    <location>
        <begin position="293"/>
        <end position="325"/>
    </location>
</feature>
<dbReference type="Proteomes" id="UP001194746">
    <property type="component" value="Unassembled WGS sequence"/>
</dbReference>
<evidence type="ECO:0000313" key="3">
    <source>
        <dbReference type="Proteomes" id="UP001194746"/>
    </source>
</evidence>
<organism evidence="2 3">
    <name type="scientific">Aspergillus nanangensis</name>
    <dbReference type="NCBI Taxonomy" id="2582783"/>
    <lineage>
        <taxon>Eukaryota</taxon>
        <taxon>Fungi</taxon>
        <taxon>Dikarya</taxon>
        <taxon>Ascomycota</taxon>
        <taxon>Pezizomycotina</taxon>
        <taxon>Eurotiomycetes</taxon>
        <taxon>Eurotiomycetidae</taxon>
        <taxon>Eurotiales</taxon>
        <taxon>Aspergillaceae</taxon>
        <taxon>Aspergillus</taxon>
        <taxon>Aspergillus subgen. Circumdati</taxon>
    </lineage>
</organism>
<gene>
    <name evidence="2" type="ORF">FE257_012335</name>
</gene>
<protein>
    <submittedName>
        <fullName evidence="2">Uncharacterized protein</fullName>
    </submittedName>
</protein>
<keyword evidence="3" id="KW-1185">Reference proteome</keyword>
<sequence>MACSNVSASEDVMTFADYMRRHPELWANPLFWTSHHMELMGCQFQHVYDVSSMQDIHEDSPRKRQKRQKCHEKPSDEEWLARSFSIPGKLEAITNILLSKGSVFNKSSKGPSFYFADRDVHQPLYTVFSRRKQPDQGVCQDPLPLIGYLNYTTVIGPRTHQFLPRSKGGGVDYPLTPLGKKKYARVIPKEWKEDPYFVFVLLSIAQLQEDRLKELKSISHLSRLLVASPFDRESIHLYQAHITSDFLRMLDKPTSTRFQKDFPTIEHREISFKPYETLRQRILDELSVANMPPHLSNRHDNISNKNVKRAHEQKDKGRFKRTRSS</sequence>
<name>A0AAD4CGK5_ASPNN</name>
<evidence type="ECO:0000313" key="2">
    <source>
        <dbReference type="EMBL" id="KAF9885863.1"/>
    </source>
</evidence>
<dbReference type="EMBL" id="VCAU01000088">
    <property type="protein sequence ID" value="KAF9885863.1"/>
    <property type="molecule type" value="Genomic_DNA"/>
</dbReference>